<name>A0A6H5FTZ5_9HEMI</name>
<reference evidence="1 2" key="1">
    <citation type="submission" date="2020-02" db="EMBL/GenBank/DDBJ databases">
        <authorList>
            <person name="Ferguson B K."/>
        </authorList>
    </citation>
    <scope>NUCLEOTIDE SEQUENCE [LARGE SCALE GENOMIC DNA]</scope>
</reference>
<dbReference type="EMBL" id="CADCXU010000261">
    <property type="protein sequence ID" value="CAA9993219.1"/>
    <property type="molecule type" value="Genomic_DNA"/>
</dbReference>
<sequence length="66" mass="7645">MMLKLCRPLSPMPGWIKATFVLENRRDGVLQVVKHESNHSRRNSKVGIKVRTHYPLAGWCRGSSWK</sequence>
<evidence type="ECO:0000313" key="1">
    <source>
        <dbReference type="EMBL" id="CAA9993219.1"/>
    </source>
</evidence>
<proteinExistence type="predicted"/>
<accession>A0A6H5FTZ5</accession>
<protein>
    <submittedName>
        <fullName evidence="1">Uncharacterized protein</fullName>
    </submittedName>
</protein>
<keyword evidence="2" id="KW-1185">Reference proteome</keyword>
<dbReference type="AlphaFoldDB" id="A0A6H5FTZ5"/>
<feature type="non-terminal residue" evidence="1">
    <location>
        <position position="66"/>
    </location>
</feature>
<gene>
    <name evidence="1" type="ORF">NTEN_LOCUS205</name>
</gene>
<evidence type="ECO:0000313" key="2">
    <source>
        <dbReference type="Proteomes" id="UP000479000"/>
    </source>
</evidence>
<dbReference type="Proteomes" id="UP000479000">
    <property type="component" value="Unassembled WGS sequence"/>
</dbReference>
<organism evidence="1 2">
    <name type="scientific">Nesidiocoris tenuis</name>
    <dbReference type="NCBI Taxonomy" id="355587"/>
    <lineage>
        <taxon>Eukaryota</taxon>
        <taxon>Metazoa</taxon>
        <taxon>Ecdysozoa</taxon>
        <taxon>Arthropoda</taxon>
        <taxon>Hexapoda</taxon>
        <taxon>Insecta</taxon>
        <taxon>Pterygota</taxon>
        <taxon>Neoptera</taxon>
        <taxon>Paraneoptera</taxon>
        <taxon>Hemiptera</taxon>
        <taxon>Heteroptera</taxon>
        <taxon>Panheteroptera</taxon>
        <taxon>Cimicomorpha</taxon>
        <taxon>Miridae</taxon>
        <taxon>Dicyphina</taxon>
        <taxon>Nesidiocoris</taxon>
    </lineage>
</organism>